<keyword evidence="3" id="KW-1185">Reference proteome</keyword>
<feature type="domain" description="N-acetyltransferase" evidence="1">
    <location>
        <begin position="6"/>
        <end position="127"/>
    </location>
</feature>
<evidence type="ECO:0000259" key="1">
    <source>
        <dbReference type="PROSITE" id="PS51186"/>
    </source>
</evidence>
<reference evidence="2 3" key="1">
    <citation type="submission" date="2022-05" db="EMBL/GenBank/DDBJ databases">
        <authorList>
            <person name="Park J.-S."/>
        </authorList>
    </citation>
    <scope>NUCLEOTIDE SEQUENCE [LARGE SCALE GENOMIC DNA]</scope>
    <source>
        <strain evidence="2 3">2012CJ34-2</strain>
    </source>
</reference>
<dbReference type="InterPro" id="IPR000182">
    <property type="entry name" value="GNAT_dom"/>
</dbReference>
<sequence length="127" mass="14449">MPVIIENLTSLGPEDRTDIEKIRNDAPQWLPTDQSIDEWLSQPSQKLFAGRFNDRLIVAALITEIVTEEEKVWNLTWLCVRKVTRDRCVGQRIVSELKRIAKEAGCSLSITIPNGAEVDQLPSYLRS</sequence>
<dbReference type="Pfam" id="PF12568">
    <property type="entry name" value="PanZ"/>
    <property type="match status" value="1"/>
</dbReference>
<proteinExistence type="predicted"/>
<name>A0ABT0PE46_9GAMM</name>
<dbReference type="PROSITE" id="PS51186">
    <property type="entry name" value="GNAT"/>
    <property type="match status" value="1"/>
</dbReference>
<gene>
    <name evidence="2" type="ORF">M3P05_06750</name>
</gene>
<dbReference type="InterPro" id="IPR016181">
    <property type="entry name" value="Acyl_CoA_acyltransferase"/>
</dbReference>
<dbReference type="InterPro" id="IPR040448">
    <property type="entry name" value="PanZ_GNAT"/>
</dbReference>
<evidence type="ECO:0000313" key="3">
    <source>
        <dbReference type="Proteomes" id="UP001203338"/>
    </source>
</evidence>
<accession>A0ABT0PE46</accession>
<dbReference type="CDD" id="cd04301">
    <property type="entry name" value="NAT_SF"/>
    <property type="match status" value="1"/>
</dbReference>
<dbReference type="RefSeq" id="WP_249698701.1">
    <property type="nucleotide sequence ID" value="NZ_JAMFLX010000007.1"/>
</dbReference>
<dbReference type="EMBL" id="JAMFLX010000007">
    <property type="protein sequence ID" value="MCL6269639.1"/>
    <property type="molecule type" value="Genomic_DNA"/>
</dbReference>
<dbReference type="Gene3D" id="3.40.630.30">
    <property type="match status" value="1"/>
</dbReference>
<protein>
    <submittedName>
        <fullName evidence="2">PanM family protein</fullName>
    </submittedName>
</protein>
<dbReference type="Proteomes" id="UP001203338">
    <property type="component" value="Unassembled WGS sequence"/>
</dbReference>
<organism evidence="2 3">
    <name type="scientific">Parendozoicomonas callyspongiae</name>
    <dbReference type="NCBI Taxonomy" id="2942213"/>
    <lineage>
        <taxon>Bacteria</taxon>
        <taxon>Pseudomonadati</taxon>
        <taxon>Pseudomonadota</taxon>
        <taxon>Gammaproteobacteria</taxon>
        <taxon>Oceanospirillales</taxon>
        <taxon>Endozoicomonadaceae</taxon>
        <taxon>Parendozoicomonas</taxon>
    </lineage>
</organism>
<evidence type="ECO:0000313" key="2">
    <source>
        <dbReference type="EMBL" id="MCL6269639.1"/>
    </source>
</evidence>
<comment type="caution">
    <text evidence="2">The sequence shown here is derived from an EMBL/GenBank/DDBJ whole genome shotgun (WGS) entry which is preliminary data.</text>
</comment>
<dbReference type="SUPFAM" id="SSF55729">
    <property type="entry name" value="Acyl-CoA N-acyltransferases (Nat)"/>
    <property type="match status" value="1"/>
</dbReference>